<evidence type="ECO:0000313" key="2">
    <source>
        <dbReference type="EMBL" id="MBF8435789.1"/>
    </source>
</evidence>
<reference evidence="2" key="1">
    <citation type="submission" date="2020-11" db="EMBL/GenBank/DDBJ databases">
        <title>Halonatronomonas betainensis gen. nov., sp. nov. a novel haloalkaliphilic representative of the family Halanaerobiacae capable of betaine degradation.</title>
        <authorList>
            <person name="Boltyanskaya Y."/>
            <person name="Kevbrin V."/>
            <person name="Detkova E."/>
            <person name="Grouzdev D.S."/>
            <person name="Koziaeva V."/>
            <person name="Zhilina T."/>
        </authorList>
    </citation>
    <scope>NUCLEOTIDE SEQUENCE</scope>
    <source>
        <strain evidence="2">Z-7014</strain>
    </source>
</reference>
<organism evidence="2 3">
    <name type="scientific">Halonatronomonas betaini</name>
    <dbReference type="NCBI Taxonomy" id="2778430"/>
    <lineage>
        <taxon>Bacteria</taxon>
        <taxon>Bacillati</taxon>
        <taxon>Bacillota</taxon>
        <taxon>Clostridia</taxon>
        <taxon>Halanaerobiales</taxon>
        <taxon>Halarsenatibacteraceae</taxon>
        <taxon>Halonatronomonas</taxon>
    </lineage>
</organism>
<comment type="caution">
    <text evidence="2">The sequence shown here is derived from an EMBL/GenBank/DDBJ whole genome shotgun (WGS) entry which is preliminary data.</text>
</comment>
<dbReference type="SUPFAM" id="SSF158397">
    <property type="entry name" value="TM1646-like"/>
    <property type="match status" value="1"/>
</dbReference>
<keyword evidence="3" id="KW-1185">Reference proteome</keyword>
<accession>A0A931ASG6</accession>
<dbReference type="InterPro" id="IPR005585">
    <property type="entry name" value="DUF327"/>
</dbReference>
<evidence type="ECO:0000313" key="3">
    <source>
        <dbReference type="Proteomes" id="UP000621436"/>
    </source>
</evidence>
<dbReference type="Gene3D" id="1.20.120.490">
    <property type="entry name" value="Hypothetical protein TM1646-like domain"/>
    <property type="match status" value="1"/>
</dbReference>
<feature type="region of interest" description="Disordered" evidence="1">
    <location>
        <begin position="1"/>
        <end position="29"/>
    </location>
</feature>
<proteinExistence type="predicted"/>
<dbReference type="InterPro" id="IPR024042">
    <property type="entry name" value="TM1646-like_dom_sf"/>
</dbReference>
<name>A0A931ASG6_9FIRM</name>
<protein>
    <submittedName>
        <fullName evidence="2">YaaR family protein</fullName>
    </submittedName>
</protein>
<dbReference type="Pfam" id="PF03885">
    <property type="entry name" value="DUF327"/>
    <property type="match status" value="1"/>
</dbReference>
<evidence type="ECO:0000256" key="1">
    <source>
        <dbReference type="SAM" id="MobiDB-lite"/>
    </source>
</evidence>
<gene>
    <name evidence="2" type="ORF">I0Q91_01735</name>
</gene>
<dbReference type="EMBL" id="JADPIE010000001">
    <property type="protein sequence ID" value="MBF8435789.1"/>
    <property type="molecule type" value="Genomic_DNA"/>
</dbReference>
<dbReference type="Proteomes" id="UP000621436">
    <property type="component" value="Unassembled WGS sequence"/>
</dbReference>
<dbReference type="AlphaFoldDB" id="A0A931ASG6"/>
<sequence length="147" mass="17536">MRINSSNLNRDKQINNLVSRTDSPEKSSFQQKLEAVNEENIRERLDSLLDYVDQYGDKLKETMDKEDLQAYKAQVKEFLQIIQKEFARTKQSFSWDNQGNLKTYMIIEKINHEMEMLQEEFIQDQADVLEVVRRIDEIRGLLLDLYI</sequence>
<dbReference type="RefSeq" id="WP_270452464.1">
    <property type="nucleotide sequence ID" value="NZ_JADPIE010000001.1"/>
</dbReference>